<dbReference type="SUPFAM" id="SSF51182">
    <property type="entry name" value="RmlC-like cupins"/>
    <property type="match status" value="1"/>
</dbReference>
<keyword evidence="1" id="KW-0805">Transcription regulation</keyword>
<dbReference type="CDD" id="cd06976">
    <property type="entry name" value="cupin_MtlR-like_N"/>
    <property type="match status" value="1"/>
</dbReference>
<dbReference type="Gene3D" id="1.10.10.60">
    <property type="entry name" value="Homeodomain-like"/>
    <property type="match status" value="2"/>
</dbReference>
<evidence type="ECO:0000259" key="4">
    <source>
        <dbReference type="PROSITE" id="PS01124"/>
    </source>
</evidence>
<dbReference type="InterPro" id="IPR009057">
    <property type="entry name" value="Homeodomain-like_sf"/>
</dbReference>
<gene>
    <name evidence="5" type="ORF">GA0061100_101752</name>
</gene>
<dbReference type="SUPFAM" id="SSF46689">
    <property type="entry name" value="Homeodomain-like"/>
    <property type="match status" value="2"/>
</dbReference>
<keyword evidence="3" id="KW-0804">Transcription</keyword>
<keyword evidence="2 5" id="KW-0238">DNA-binding</keyword>
<dbReference type="PROSITE" id="PS01124">
    <property type="entry name" value="HTH_ARAC_FAMILY_2"/>
    <property type="match status" value="1"/>
</dbReference>
<evidence type="ECO:0000313" key="5">
    <source>
        <dbReference type="EMBL" id="SCB10746.1"/>
    </source>
</evidence>
<name>A0A1C3U5L0_9HYPH</name>
<dbReference type="OrthoDB" id="9816011at2"/>
<accession>A0A1C3U5L0</accession>
<evidence type="ECO:0000256" key="2">
    <source>
        <dbReference type="ARBA" id="ARBA00023125"/>
    </source>
</evidence>
<dbReference type="RefSeq" id="WP_075851299.1">
    <property type="nucleotide sequence ID" value="NZ_FMAC01000001.1"/>
</dbReference>
<dbReference type="GO" id="GO:0043565">
    <property type="term" value="F:sequence-specific DNA binding"/>
    <property type="evidence" value="ECO:0007669"/>
    <property type="project" value="InterPro"/>
</dbReference>
<dbReference type="PANTHER" id="PTHR43280:SF27">
    <property type="entry name" value="TRANSCRIPTIONAL REGULATOR MTLR"/>
    <property type="match status" value="1"/>
</dbReference>
<protein>
    <submittedName>
        <fullName evidence="5">AraC-type DNA-binding protein</fullName>
    </submittedName>
</protein>
<proteinExistence type="predicted"/>
<dbReference type="PANTHER" id="PTHR43280">
    <property type="entry name" value="ARAC-FAMILY TRANSCRIPTIONAL REGULATOR"/>
    <property type="match status" value="1"/>
</dbReference>
<sequence length="287" mass="32731">MRPYLEVLPRSPEASWSMLNRRLDDCIPFQWHHHPEFELTLTLNSIGQRFIGDHSGDYADGDLVLVGPNLPHSWVSRAKIEEEKPHVALVLWFNREWLLQMTGGAVEFRSIEAMLQRGDNGLRFSETTAAAVRHAFETIFEKPPVERLLALLGILVRVAEDRQATPLASAPAQAPDLKESRERIDRVLTHMHLHYARAISLDELSDIAALSVSGLHRMFRRHTGGTISDYLMRMRIGDACARLSSTDQAIHHISDAVGYSSLANFNRQFKALKDMTPREYRAMFLRR</sequence>
<dbReference type="GO" id="GO:0003700">
    <property type="term" value="F:DNA-binding transcription factor activity"/>
    <property type="evidence" value="ECO:0007669"/>
    <property type="project" value="InterPro"/>
</dbReference>
<dbReference type="InterPro" id="IPR011051">
    <property type="entry name" value="RmlC_Cupin_sf"/>
</dbReference>
<evidence type="ECO:0000256" key="3">
    <source>
        <dbReference type="ARBA" id="ARBA00023163"/>
    </source>
</evidence>
<dbReference type="EMBL" id="FMAC01000001">
    <property type="protein sequence ID" value="SCB10746.1"/>
    <property type="molecule type" value="Genomic_DNA"/>
</dbReference>
<dbReference type="STRING" id="52131.GA0061100_101752"/>
<keyword evidence="6" id="KW-1185">Reference proteome</keyword>
<evidence type="ECO:0000313" key="6">
    <source>
        <dbReference type="Proteomes" id="UP000186228"/>
    </source>
</evidence>
<reference evidence="6" key="1">
    <citation type="submission" date="2016-08" db="EMBL/GenBank/DDBJ databases">
        <authorList>
            <person name="Varghese N."/>
            <person name="Submissions Spin"/>
        </authorList>
    </citation>
    <scope>NUCLEOTIDE SEQUENCE [LARGE SCALE GENOMIC DNA]</scope>
    <source>
        <strain evidence="6">CCBAU 57015</strain>
    </source>
</reference>
<dbReference type="Proteomes" id="UP000186228">
    <property type="component" value="Unassembled WGS sequence"/>
</dbReference>
<dbReference type="SMART" id="SM00342">
    <property type="entry name" value="HTH_ARAC"/>
    <property type="match status" value="1"/>
</dbReference>
<dbReference type="InterPro" id="IPR018060">
    <property type="entry name" value="HTH_AraC"/>
</dbReference>
<evidence type="ECO:0000256" key="1">
    <source>
        <dbReference type="ARBA" id="ARBA00023015"/>
    </source>
</evidence>
<feature type="domain" description="HTH araC/xylS-type" evidence="4">
    <location>
        <begin position="185"/>
        <end position="283"/>
    </location>
</feature>
<dbReference type="Pfam" id="PF12833">
    <property type="entry name" value="HTH_18"/>
    <property type="match status" value="1"/>
</dbReference>
<organism evidence="5 6">
    <name type="scientific">Rhizobium hainanense</name>
    <dbReference type="NCBI Taxonomy" id="52131"/>
    <lineage>
        <taxon>Bacteria</taxon>
        <taxon>Pseudomonadati</taxon>
        <taxon>Pseudomonadota</taxon>
        <taxon>Alphaproteobacteria</taxon>
        <taxon>Hyphomicrobiales</taxon>
        <taxon>Rhizobiaceae</taxon>
        <taxon>Rhizobium/Agrobacterium group</taxon>
        <taxon>Rhizobium</taxon>
    </lineage>
</organism>
<dbReference type="AlphaFoldDB" id="A0A1C3U5L0"/>